<name>A0ABY5TTM3_9BACT</name>
<dbReference type="NCBIfam" id="NF045847">
    <property type="entry name" value="MGA1079_SerProt"/>
    <property type="match status" value="1"/>
</dbReference>
<sequence>MKKKTKKLLLLTFSIITTSSVISSIIFFNEKNSRINKLKPYINNEELLSIESRIQFYDDNTFNKILNFVLNRHNYFNSSLIQYDKKYENKLKLYDFLSFQESELKIKSFFKSTYFQLEELNGLDKNFFSDLLIKKQYFNNLMKEFESEFLKIEKFINELDNDNIKLFFQKNLINLISKGTFKDNWNDINTTIKFFNQIQETKNMYFNLNNPKLNSLLSNIDNLFSANDFYDFRKKIEEHFQKIKTTVFEQKLLNNNFNFSKTKVLKNIENESNINIFKKDNLLETIDTLFLNSQLQEINIKDFLLNNSIIERKENNLRIINSLAISDKNKENFLSENNFKFDLKEVEEFQNKIENLKKNIQLFKEKFDSIEANKNSLNNNQKYYWINFLYNIKKFYNQEAFDFPDFWMLKDVIFFLENKIKIIEDIKNVKDKNESLLTIFENDINKNFIFNKHKNFAKYDLEYYSFSASINKENLMLILEKNNLLNIQMKIVDIKLDSNNLNSLKVTLEFEHKLDKTLNINKIFTLNFTNDINPILNNISDFLDDYCLIDYNKFSDFNESEFLNLENYDPFIIKPIESQKINNFFKFKIKNFYKDNDEWKIETEILYHDQIIRIKTFKLKNIPVFTTLTQNQRDKNKILAIINNDHNANKLFQNIKQINNKNHSEYFVTEIEQAFEDSYILPRLNNYQIYLHSIKEINFQESSAKVFFWYKENGKIIDQPTEEQINNNYLIIKNFRPISFLMNKSKSSFFQLHDFKNGNEFLVEDEYFQIANKIDERMFILAKSSGIVNSEKDITKFSSLNVTDFIEQQAFNKLNYFIRWNIDKNSNQKISENFENEWFVPFDSSTIIKDFSENEKVAVNKLLTNYFVYYYDIKRIEEKTLSFKIGFINKFNSKKRFTTEKEYTIHNVNNHYQQTLYPEIILNKIKYSDLIINTEEINKKDFEFWKNNLHELNKFIKLKLADKIFYKNFWIPKNNIKVHSLVINETRDLFINFSFLNFDNNILIGNNYYKIGELNYKYDIKSEWINNFTFTNENLKTFFFSFDRVKRERKIEQNYLDLKISTLNDNLLEWTFKQKYIKKSFLNNEYNINKNINLDIHFHLVEQLNSSFDNNSYILDLKIDFNKLFKEKIIYQQIKRKIKNYELIFNTEIKLDDNNNVILKLFSRNENFKIINNYNNIDFSTNSNLKFIVFSQFNSIEAKISYTSSKEEEIYQNDTNLFDYNNVWYNQFNEPILFNNKIEKILNEDEYDPNQNVNYMLHEGFLLDRNIIKKEWIENETINNIYNRSINFNKGSASILSKVNDDPNDLRFYILTNFHIEGQKDGIENISDIQRENLLKKEVNNQNKSISIYHKFLYNNLENGFKVVNRNGQQKDFFTLGINNVDSNIIWIGKNQINNSNEIAPFFDATITIIDFNKKIDDIINNQAIAFISFLNNLKEIKPVNLNFNFNASKINLSHYKNTIYSGFPLLNNVGYITHRSEQDENKIIIRTNKNYVQSWINGGNSGTNIFDTKSNLVALWNSGIAMNYSVAWNYIRENINYFGINSENQHPLDSENINSLFAQILRANLTKPNFISIPWFTNKKF</sequence>
<proteinExistence type="predicted"/>
<dbReference type="RefSeq" id="WP_036449948.1">
    <property type="nucleotide sequence ID" value="NZ_CP103423.1"/>
</dbReference>
<evidence type="ECO:0000313" key="2">
    <source>
        <dbReference type="EMBL" id="UWD34008.1"/>
    </source>
</evidence>
<keyword evidence="1" id="KW-0175">Coiled coil</keyword>
<protein>
    <recommendedName>
        <fullName evidence="4">DUF31 domain-containing protein</fullName>
    </recommendedName>
</protein>
<gene>
    <name evidence="2" type="ORF">NX772_02775</name>
</gene>
<reference evidence="2" key="1">
    <citation type="submission" date="2022-08" db="EMBL/GenBank/DDBJ databases">
        <title>Complete genome sequence of Mycoplasma molare type strain H 542.</title>
        <authorList>
            <person name="Spergser J."/>
        </authorList>
    </citation>
    <scope>NUCLEOTIDE SEQUENCE</scope>
    <source>
        <strain evidence="2">H 542</strain>
    </source>
</reference>
<evidence type="ECO:0000313" key="3">
    <source>
        <dbReference type="Proteomes" id="UP001058364"/>
    </source>
</evidence>
<evidence type="ECO:0000256" key="1">
    <source>
        <dbReference type="SAM" id="Coils"/>
    </source>
</evidence>
<organism evidence="2 3">
    <name type="scientific">Mesomycoplasma molare</name>
    <dbReference type="NCBI Taxonomy" id="171288"/>
    <lineage>
        <taxon>Bacteria</taxon>
        <taxon>Bacillati</taxon>
        <taxon>Mycoplasmatota</taxon>
        <taxon>Mycoplasmoidales</taxon>
        <taxon>Metamycoplasmataceae</taxon>
        <taxon>Mesomycoplasma</taxon>
    </lineage>
</organism>
<accession>A0ABY5TTM3</accession>
<evidence type="ECO:0008006" key="4">
    <source>
        <dbReference type="Google" id="ProtNLM"/>
    </source>
</evidence>
<keyword evidence="3" id="KW-1185">Reference proteome</keyword>
<dbReference type="EMBL" id="CP103423">
    <property type="protein sequence ID" value="UWD34008.1"/>
    <property type="molecule type" value="Genomic_DNA"/>
</dbReference>
<feature type="coiled-coil region" evidence="1">
    <location>
        <begin position="339"/>
        <end position="380"/>
    </location>
</feature>
<dbReference type="Proteomes" id="UP001058364">
    <property type="component" value="Chromosome"/>
</dbReference>